<name>A0A845H0W0_9BURK</name>
<gene>
    <name evidence="2" type="ORF">GTP90_35885</name>
</gene>
<feature type="region of interest" description="Disordered" evidence="1">
    <location>
        <begin position="1"/>
        <end position="27"/>
    </location>
</feature>
<evidence type="ECO:0000313" key="2">
    <source>
        <dbReference type="EMBL" id="MYM99230.1"/>
    </source>
</evidence>
<evidence type="ECO:0000256" key="1">
    <source>
        <dbReference type="SAM" id="MobiDB-lite"/>
    </source>
</evidence>
<comment type="caution">
    <text evidence="2">The sequence shown here is derived from an EMBL/GenBank/DDBJ whole genome shotgun (WGS) entry which is preliminary data.</text>
</comment>
<dbReference type="RefSeq" id="WP_161087943.1">
    <property type="nucleotide sequence ID" value="NZ_WWCX01000261.1"/>
</dbReference>
<organism evidence="2 3">
    <name type="scientific">Duganella vulcania</name>
    <dbReference type="NCBI Taxonomy" id="2692166"/>
    <lineage>
        <taxon>Bacteria</taxon>
        <taxon>Pseudomonadati</taxon>
        <taxon>Pseudomonadota</taxon>
        <taxon>Betaproteobacteria</taxon>
        <taxon>Burkholderiales</taxon>
        <taxon>Oxalobacteraceae</taxon>
        <taxon>Telluria group</taxon>
        <taxon>Duganella</taxon>
    </lineage>
</organism>
<protein>
    <submittedName>
        <fullName evidence="2">Uncharacterized protein</fullName>
    </submittedName>
</protein>
<reference evidence="2" key="1">
    <citation type="submission" date="2019-12" db="EMBL/GenBank/DDBJ databases">
        <title>Novel species isolated from a subtropical stream in China.</title>
        <authorList>
            <person name="Lu H."/>
        </authorList>
    </citation>
    <scope>NUCLEOTIDE SEQUENCE [LARGE SCALE GENOMIC DNA]</scope>
    <source>
        <strain evidence="2">FT81W</strain>
    </source>
</reference>
<dbReference type="EMBL" id="WWCX01000261">
    <property type="protein sequence ID" value="MYM99230.1"/>
    <property type="molecule type" value="Genomic_DNA"/>
</dbReference>
<proteinExistence type="predicted"/>
<dbReference type="AlphaFoldDB" id="A0A845H0W0"/>
<sequence length="155" mass="16764">PGQRGRTRDAHNARDPRQADMRRPGHDSDIAELDVRTLVAQLFDPTPCVLQDDDDGDWFAASAPAGAALDAGDGAQDDAALEDGLQQLHALQGIFELLLPGGQAIGVVVQPLDAAVHFLLNAGGGALDTRLRQNKMELEQRLQQRMRKDVRISVL</sequence>
<feature type="non-terminal residue" evidence="2">
    <location>
        <position position="1"/>
    </location>
</feature>
<evidence type="ECO:0000313" key="3">
    <source>
        <dbReference type="Proteomes" id="UP000447355"/>
    </source>
</evidence>
<dbReference type="Proteomes" id="UP000447355">
    <property type="component" value="Unassembled WGS sequence"/>
</dbReference>
<accession>A0A845H0W0</accession>